<sequence length="146" mass="16706">MPPNHRPKASEMLPTTILTLSLWDDYRKKQGNTSPMSPATPIETIQHLIPNFNHKLWHRHGISTLSQVMQGTELKKLADLCEEFQMPMTATFSYIQLQSWINLHKPLQTALPPDPNWLKLTEICTKTKPATKIISTLYASEQTNTQ</sequence>
<dbReference type="EMBL" id="OW240918">
    <property type="protein sequence ID" value="CAH2306425.1"/>
    <property type="molecule type" value="Genomic_DNA"/>
</dbReference>
<organism evidence="1 2">
    <name type="scientific">Pelobates cultripes</name>
    <name type="common">Western spadefoot toad</name>
    <dbReference type="NCBI Taxonomy" id="61616"/>
    <lineage>
        <taxon>Eukaryota</taxon>
        <taxon>Metazoa</taxon>
        <taxon>Chordata</taxon>
        <taxon>Craniata</taxon>
        <taxon>Vertebrata</taxon>
        <taxon>Euteleostomi</taxon>
        <taxon>Amphibia</taxon>
        <taxon>Batrachia</taxon>
        <taxon>Anura</taxon>
        <taxon>Pelobatoidea</taxon>
        <taxon>Pelobatidae</taxon>
        <taxon>Pelobates</taxon>
    </lineage>
</organism>
<dbReference type="AlphaFoldDB" id="A0AAD1SPG2"/>
<keyword evidence="2" id="KW-1185">Reference proteome</keyword>
<dbReference type="Proteomes" id="UP001295444">
    <property type="component" value="Chromosome 07"/>
</dbReference>
<reference evidence="1" key="1">
    <citation type="submission" date="2022-03" db="EMBL/GenBank/DDBJ databases">
        <authorList>
            <person name="Alioto T."/>
            <person name="Alioto T."/>
            <person name="Gomez Garrido J."/>
        </authorList>
    </citation>
    <scope>NUCLEOTIDE SEQUENCE</scope>
</reference>
<feature type="non-terminal residue" evidence="1">
    <location>
        <position position="146"/>
    </location>
</feature>
<evidence type="ECO:0000313" key="1">
    <source>
        <dbReference type="EMBL" id="CAH2306425.1"/>
    </source>
</evidence>
<gene>
    <name evidence="1" type="ORF">PECUL_23A017472</name>
</gene>
<evidence type="ECO:0000313" key="2">
    <source>
        <dbReference type="Proteomes" id="UP001295444"/>
    </source>
</evidence>
<protein>
    <submittedName>
        <fullName evidence="1">Uncharacterized protein</fullName>
    </submittedName>
</protein>
<proteinExistence type="predicted"/>
<accession>A0AAD1SPG2</accession>
<name>A0AAD1SPG2_PELCU</name>